<dbReference type="Pfam" id="PF01292">
    <property type="entry name" value="Ni_hydr_CYTB"/>
    <property type="match status" value="1"/>
</dbReference>
<dbReference type="PANTHER" id="PTHR30529">
    <property type="entry name" value="CYTOCHROME B561"/>
    <property type="match status" value="1"/>
</dbReference>
<evidence type="ECO:0000256" key="3">
    <source>
        <dbReference type="ARBA" id="ARBA00022448"/>
    </source>
</evidence>
<accession>A0ABT2CS22</accession>
<dbReference type="InterPro" id="IPR016174">
    <property type="entry name" value="Di-haem_cyt_TM"/>
</dbReference>
<evidence type="ECO:0000256" key="1">
    <source>
        <dbReference type="ARBA" id="ARBA00001970"/>
    </source>
</evidence>
<dbReference type="RefSeq" id="WP_258809951.1">
    <property type="nucleotide sequence ID" value="NZ_JANUGU010000001.1"/>
</dbReference>
<evidence type="ECO:0000256" key="7">
    <source>
        <dbReference type="ARBA" id="ARBA00022723"/>
    </source>
</evidence>
<evidence type="ECO:0000256" key="2">
    <source>
        <dbReference type="ARBA" id="ARBA00004651"/>
    </source>
</evidence>
<dbReference type="SUPFAM" id="SSF81342">
    <property type="entry name" value="Transmembrane di-heme cytochromes"/>
    <property type="match status" value="1"/>
</dbReference>
<feature type="domain" description="Cytochrome b561 bacterial/Ni-hydrogenase" evidence="14">
    <location>
        <begin position="8"/>
        <end position="177"/>
    </location>
</feature>
<evidence type="ECO:0000256" key="9">
    <source>
        <dbReference type="ARBA" id="ARBA00022989"/>
    </source>
</evidence>
<evidence type="ECO:0000256" key="11">
    <source>
        <dbReference type="ARBA" id="ARBA00023136"/>
    </source>
</evidence>
<evidence type="ECO:0000313" key="16">
    <source>
        <dbReference type="Proteomes" id="UP001204621"/>
    </source>
</evidence>
<comment type="subcellular location">
    <subcellularLocation>
        <location evidence="2">Cell membrane</location>
        <topology evidence="2">Multi-pass membrane protein</topology>
    </subcellularLocation>
</comment>
<keyword evidence="11 13" id="KW-0472">Membrane</keyword>
<feature type="transmembrane region" description="Helical" evidence="13">
    <location>
        <begin position="52"/>
        <end position="71"/>
    </location>
</feature>
<dbReference type="Gene3D" id="1.20.950.20">
    <property type="entry name" value="Transmembrane di-heme cytochromes, Chain C"/>
    <property type="match status" value="1"/>
</dbReference>
<dbReference type="PANTHER" id="PTHR30529:SF1">
    <property type="entry name" value="CYTOCHROME B561 HOMOLOG 2"/>
    <property type="match status" value="1"/>
</dbReference>
<dbReference type="InterPro" id="IPR052168">
    <property type="entry name" value="Cytochrome_b561_oxidase"/>
</dbReference>
<dbReference type="EMBL" id="JANUGU010000001">
    <property type="protein sequence ID" value="MCS0656774.1"/>
    <property type="molecule type" value="Genomic_DNA"/>
</dbReference>
<organism evidence="15 16">
    <name type="scientific">Massilia terrae</name>
    <dbReference type="NCBI Taxonomy" id="1811224"/>
    <lineage>
        <taxon>Bacteria</taxon>
        <taxon>Pseudomonadati</taxon>
        <taxon>Pseudomonadota</taxon>
        <taxon>Betaproteobacteria</taxon>
        <taxon>Burkholderiales</taxon>
        <taxon>Oxalobacteraceae</taxon>
        <taxon>Telluria group</taxon>
        <taxon>Massilia</taxon>
    </lineage>
</organism>
<feature type="transmembrane region" description="Helical" evidence="13">
    <location>
        <begin position="92"/>
        <end position="111"/>
    </location>
</feature>
<keyword evidence="4" id="KW-1003">Cell membrane</keyword>
<evidence type="ECO:0000256" key="8">
    <source>
        <dbReference type="ARBA" id="ARBA00022982"/>
    </source>
</evidence>
<sequence>MASSPTIRYGALAQTFHWLTAVLVVTAFILGPEGSEDEVFRGADLGRQAHETLGLAVFVLTAARLLWRLADRRPDPPDVARWMDIASKAVQGALYLLLCAVPLSAVIGTWLEGHPVTLLAGIEVAPMIAASHSLGERVSELHGLLGDTLIWIAGLHAAAALFHHYFLKDTVLVTMLPRWLKK</sequence>
<dbReference type="InterPro" id="IPR011577">
    <property type="entry name" value="Cyt_b561_bac/Ni-Hgenase"/>
</dbReference>
<comment type="caution">
    <text evidence="15">The sequence shown here is derived from an EMBL/GenBank/DDBJ whole genome shotgun (WGS) entry which is preliminary data.</text>
</comment>
<reference evidence="15 16" key="1">
    <citation type="submission" date="2022-08" db="EMBL/GenBank/DDBJ databases">
        <title>Reclassification of Massilia species as members of the genera Telluria, Duganella, Pseudoduganella, Mokoshia gen. nov. and Zemynaea gen. nov. using orthogonal and non-orthogonal genome-based approaches.</title>
        <authorList>
            <person name="Bowman J.P."/>
        </authorList>
    </citation>
    <scope>NUCLEOTIDE SEQUENCE [LARGE SCALE GENOMIC DNA]</scope>
    <source>
        <strain evidence="15 16">JCM 31606</strain>
    </source>
</reference>
<evidence type="ECO:0000256" key="4">
    <source>
        <dbReference type="ARBA" id="ARBA00022475"/>
    </source>
</evidence>
<evidence type="ECO:0000256" key="5">
    <source>
        <dbReference type="ARBA" id="ARBA00022617"/>
    </source>
</evidence>
<gene>
    <name evidence="15" type="ORF">NX778_01705</name>
</gene>
<evidence type="ECO:0000256" key="13">
    <source>
        <dbReference type="SAM" id="Phobius"/>
    </source>
</evidence>
<protein>
    <submittedName>
        <fullName evidence="15">Cytochrome b</fullName>
    </submittedName>
</protein>
<keyword evidence="10" id="KW-0408">Iron</keyword>
<evidence type="ECO:0000313" key="15">
    <source>
        <dbReference type="EMBL" id="MCS0656774.1"/>
    </source>
</evidence>
<keyword evidence="9 13" id="KW-1133">Transmembrane helix</keyword>
<keyword evidence="3" id="KW-0813">Transport</keyword>
<comment type="cofactor">
    <cofactor evidence="1">
        <name>heme b</name>
        <dbReference type="ChEBI" id="CHEBI:60344"/>
    </cofactor>
</comment>
<keyword evidence="5" id="KW-0349">Heme</keyword>
<dbReference type="Proteomes" id="UP001204621">
    <property type="component" value="Unassembled WGS sequence"/>
</dbReference>
<keyword evidence="7" id="KW-0479">Metal-binding</keyword>
<keyword evidence="8" id="KW-0249">Electron transport</keyword>
<feature type="transmembrane region" description="Helical" evidence="13">
    <location>
        <begin position="12"/>
        <end position="32"/>
    </location>
</feature>
<feature type="transmembrane region" description="Helical" evidence="13">
    <location>
        <begin position="148"/>
        <end position="167"/>
    </location>
</feature>
<name>A0ABT2CS22_9BURK</name>
<proteinExistence type="inferred from homology"/>
<evidence type="ECO:0000256" key="10">
    <source>
        <dbReference type="ARBA" id="ARBA00023004"/>
    </source>
</evidence>
<evidence type="ECO:0000256" key="12">
    <source>
        <dbReference type="ARBA" id="ARBA00037975"/>
    </source>
</evidence>
<keyword evidence="6 13" id="KW-0812">Transmembrane</keyword>
<evidence type="ECO:0000256" key="6">
    <source>
        <dbReference type="ARBA" id="ARBA00022692"/>
    </source>
</evidence>
<evidence type="ECO:0000259" key="14">
    <source>
        <dbReference type="Pfam" id="PF01292"/>
    </source>
</evidence>
<comment type="similarity">
    <text evidence="12">Belongs to the cytochrome b561 family.</text>
</comment>
<keyword evidence="16" id="KW-1185">Reference proteome</keyword>